<dbReference type="PANTHER" id="PTHR20941">
    <property type="entry name" value="FOLATE SYNTHESIS PROTEINS"/>
    <property type="match status" value="1"/>
</dbReference>
<keyword evidence="5" id="KW-0808">Transferase</keyword>
<dbReference type="GO" id="GO:0046872">
    <property type="term" value="F:metal ion binding"/>
    <property type="evidence" value="ECO:0007669"/>
    <property type="project" value="UniProtKB-KW"/>
</dbReference>
<dbReference type="NCBIfam" id="TIGR01496">
    <property type="entry name" value="DHPS"/>
    <property type="match status" value="1"/>
</dbReference>
<feature type="non-terminal residue" evidence="10">
    <location>
        <position position="1"/>
    </location>
</feature>
<gene>
    <name evidence="10" type="ORF">METZ01_LOCUS501663</name>
</gene>
<organism evidence="10">
    <name type="scientific">marine metagenome</name>
    <dbReference type="NCBI Taxonomy" id="408172"/>
    <lineage>
        <taxon>unclassified sequences</taxon>
        <taxon>metagenomes</taxon>
        <taxon>ecological metagenomes</taxon>
    </lineage>
</organism>
<evidence type="ECO:0000256" key="1">
    <source>
        <dbReference type="ARBA" id="ARBA00000012"/>
    </source>
</evidence>
<sequence length="181" mass="19611">VISIDTTKPDVAQAALEAGAHVVNDVSGGTDSTLFDLAERYQAGYVLMHAQGSPKTMQDAPAYDDVVSEVLAFFDEQAKRLAERNLPKIWMDPGIGFGKTLEHNLALMQNLGNLRDDRWGILLGASRKSWIDKLCGAPSSEHRLGGSLAAAIEAARQGAEIIRAHDVRETVQALEVMEQLS</sequence>
<dbReference type="GO" id="GO:0046654">
    <property type="term" value="P:tetrahydrofolate biosynthetic process"/>
    <property type="evidence" value="ECO:0007669"/>
    <property type="project" value="TreeGrafter"/>
</dbReference>
<evidence type="ECO:0000259" key="9">
    <source>
        <dbReference type="PROSITE" id="PS50972"/>
    </source>
</evidence>
<dbReference type="InterPro" id="IPR006390">
    <property type="entry name" value="DHP_synth_dom"/>
</dbReference>
<evidence type="ECO:0000256" key="3">
    <source>
        <dbReference type="ARBA" id="ARBA00004763"/>
    </source>
</evidence>
<accession>A0A383DWW3</accession>
<dbReference type="GO" id="GO:0046656">
    <property type="term" value="P:folic acid biosynthetic process"/>
    <property type="evidence" value="ECO:0007669"/>
    <property type="project" value="UniProtKB-KW"/>
</dbReference>
<feature type="domain" description="Pterin-binding" evidence="9">
    <location>
        <begin position="1"/>
        <end position="175"/>
    </location>
</feature>
<dbReference type="SUPFAM" id="SSF51717">
    <property type="entry name" value="Dihydropteroate synthetase-like"/>
    <property type="match status" value="1"/>
</dbReference>
<proteinExistence type="predicted"/>
<comment type="pathway">
    <text evidence="3">Cofactor biosynthesis; tetrahydrofolate biosynthesis; 7,8-dihydrofolate from 2-amino-4-hydroxy-6-hydroxymethyl-7,8-dihydropteridine diphosphate and 4-aminobenzoate: step 1/2.</text>
</comment>
<name>A0A383DWW3_9ZZZZ</name>
<dbReference type="Gene3D" id="3.20.20.20">
    <property type="entry name" value="Dihydropteroate synthase-like"/>
    <property type="match status" value="1"/>
</dbReference>
<keyword evidence="6" id="KW-0479">Metal-binding</keyword>
<dbReference type="AlphaFoldDB" id="A0A383DWW3"/>
<dbReference type="GO" id="GO:0005829">
    <property type="term" value="C:cytosol"/>
    <property type="evidence" value="ECO:0007669"/>
    <property type="project" value="TreeGrafter"/>
</dbReference>
<dbReference type="InterPro" id="IPR000489">
    <property type="entry name" value="Pterin-binding_dom"/>
</dbReference>
<protein>
    <recommendedName>
        <fullName evidence="4">dihydropteroate synthase</fullName>
        <ecNumber evidence="4">2.5.1.15</ecNumber>
    </recommendedName>
</protein>
<dbReference type="EC" id="2.5.1.15" evidence="4"/>
<dbReference type="PROSITE" id="PS50972">
    <property type="entry name" value="PTERIN_BINDING"/>
    <property type="match status" value="1"/>
</dbReference>
<dbReference type="InterPro" id="IPR011005">
    <property type="entry name" value="Dihydropteroate_synth-like_sf"/>
</dbReference>
<evidence type="ECO:0000256" key="8">
    <source>
        <dbReference type="ARBA" id="ARBA00022909"/>
    </source>
</evidence>
<dbReference type="Pfam" id="PF00809">
    <property type="entry name" value="Pterin_bind"/>
    <property type="match status" value="1"/>
</dbReference>
<comment type="cofactor">
    <cofactor evidence="2">
        <name>Mg(2+)</name>
        <dbReference type="ChEBI" id="CHEBI:18420"/>
    </cofactor>
</comment>
<keyword evidence="8" id="KW-0289">Folate biosynthesis</keyword>
<evidence type="ECO:0000256" key="7">
    <source>
        <dbReference type="ARBA" id="ARBA00022842"/>
    </source>
</evidence>
<evidence type="ECO:0000313" key="10">
    <source>
        <dbReference type="EMBL" id="SVE48809.1"/>
    </source>
</evidence>
<evidence type="ECO:0000256" key="6">
    <source>
        <dbReference type="ARBA" id="ARBA00022723"/>
    </source>
</evidence>
<dbReference type="GO" id="GO:0004156">
    <property type="term" value="F:dihydropteroate synthase activity"/>
    <property type="evidence" value="ECO:0007669"/>
    <property type="project" value="UniProtKB-EC"/>
</dbReference>
<reference evidence="10" key="1">
    <citation type="submission" date="2018-05" db="EMBL/GenBank/DDBJ databases">
        <authorList>
            <person name="Lanie J.A."/>
            <person name="Ng W.-L."/>
            <person name="Kazmierczak K.M."/>
            <person name="Andrzejewski T.M."/>
            <person name="Davidsen T.M."/>
            <person name="Wayne K.J."/>
            <person name="Tettelin H."/>
            <person name="Glass J.I."/>
            <person name="Rusch D."/>
            <person name="Podicherti R."/>
            <person name="Tsui H.-C.T."/>
            <person name="Winkler M.E."/>
        </authorList>
    </citation>
    <scope>NUCLEOTIDE SEQUENCE</scope>
</reference>
<comment type="catalytic activity">
    <reaction evidence="1">
        <text>(7,8-dihydropterin-6-yl)methyl diphosphate + 4-aminobenzoate = 7,8-dihydropteroate + diphosphate</text>
        <dbReference type="Rhea" id="RHEA:19949"/>
        <dbReference type="ChEBI" id="CHEBI:17836"/>
        <dbReference type="ChEBI" id="CHEBI:17839"/>
        <dbReference type="ChEBI" id="CHEBI:33019"/>
        <dbReference type="ChEBI" id="CHEBI:72950"/>
        <dbReference type="EC" id="2.5.1.15"/>
    </reaction>
</comment>
<evidence type="ECO:0000256" key="4">
    <source>
        <dbReference type="ARBA" id="ARBA00012458"/>
    </source>
</evidence>
<evidence type="ECO:0000256" key="5">
    <source>
        <dbReference type="ARBA" id="ARBA00022679"/>
    </source>
</evidence>
<dbReference type="EMBL" id="UINC01220762">
    <property type="protein sequence ID" value="SVE48809.1"/>
    <property type="molecule type" value="Genomic_DNA"/>
</dbReference>
<dbReference type="PANTHER" id="PTHR20941:SF1">
    <property type="entry name" value="FOLIC ACID SYNTHESIS PROTEIN FOL1"/>
    <property type="match status" value="1"/>
</dbReference>
<keyword evidence="7" id="KW-0460">Magnesium</keyword>
<dbReference type="InterPro" id="IPR045031">
    <property type="entry name" value="DHP_synth-like"/>
</dbReference>
<evidence type="ECO:0000256" key="2">
    <source>
        <dbReference type="ARBA" id="ARBA00001946"/>
    </source>
</evidence>